<dbReference type="Proteomes" id="UP001064489">
    <property type="component" value="Chromosome 6"/>
</dbReference>
<dbReference type="EMBL" id="JAJSOW010000004">
    <property type="protein sequence ID" value="KAI9192196.1"/>
    <property type="molecule type" value="Genomic_DNA"/>
</dbReference>
<keyword evidence="3" id="KW-1185">Reference proteome</keyword>
<evidence type="ECO:0000256" key="1">
    <source>
        <dbReference type="SAM" id="SignalP"/>
    </source>
</evidence>
<gene>
    <name evidence="2" type="ORF">LWI28_019447</name>
</gene>
<dbReference type="AlphaFoldDB" id="A0AAD5P109"/>
<comment type="caution">
    <text evidence="2">The sequence shown here is derived from an EMBL/GenBank/DDBJ whole genome shotgun (WGS) entry which is preliminary data.</text>
</comment>
<protein>
    <submittedName>
        <fullName evidence="2">Uncharacterized protein</fullName>
    </submittedName>
</protein>
<evidence type="ECO:0000313" key="3">
    <source>
        <dbReference type="Proteomes" id="UP001064489"/>
    </source>
</evidence>
<reference evidence="2" key="1">
    <citation type="journal article" date="2022" name="Plant J.">
        <title>Strategies of tolerance reflected in two North American maple genomes.</title>
        <authorList>
            <person name="McEvoy S.L."/>
            <person name="Sezen U.U."/>
            <person name="Trouern-Trend A."/>
            <person name="McMahon S.M."/>
            <person name="Schaberg P.G."/>
            <person name="Yang J."/>
            <person name="Wegrzyn J.L."/>
            <person name="Swenson N.G."/>
        </authorList>
    </citation>
    <scope>NUCLEOTIDE SEQUENCE</scope>
    <source>
        <strain evidence="2">91603</strain>
    </source>
</reference>
<sequence length="89" mass="9693">MWPHSITRPSKAAALHTLLSELAGLCMMLQGGTIDSRCRGFDGHKNSMFALNVIISHGKLVIIETVIVMEGKICGRVGLECNMIQLIDV</sequence>
<organism evidence="2 3">
    <name type="scientific">Acer negundo</name>
    <name type="common">Box elder</name>
    <dbReference type="NCBI Taxonomy" id="4023"/>
    <lineage>
        <taxon>Eukaryota</taxon>
        <taxon>Viridiplantae</taxon>
        <taxon>Streptophyta</taxon>
        <taxon>Embryophyta</taxon>
        <taxon>Tracheophyta</taxon>
        <taxon>Spermatophyta</taxon>
        <taxon>Magnoliopsida</taxon>
        <taxon>eudicotyledons</taxon>
        <taxon>Gunneridae</taxon>
        <taxon>Pentapetalae</taxon>
        <taxon>rosids</taxon>
        <taxon>malvids</taxon>
        <taxon>Sapindales</taxon>
        <taxon>Sapindaceae</taxon>
        <taxon>Hippocastanoideae</taxon>
        <taxon>Acereae</taxon>
        <taxon>Acer</taxon>
    </lineage>
</organism>
<reference evidence="2" key="2">
    <citation type="submission" date="2023-02" db="EMBL/GenBank/DDBJ databases">
        <authorList>
            <person name="Swenson N.G."/>
            <person name="Wegrzyn J.L."/>
            <person name="Mcevoy S.L."/>
        </authorList>
    </citation>
    <scope>NUCLEOTIDE SEQUENCE</scope>
    <source>
        <strain evidence="2">91603</strain>
        <tissue evidence="2">Leaf</tissue>
    </source>
</reference>
<keyword evidence="1" id="KW-0732">Signal</keyword>
<accession>A0AAD5P109</accession>
<name>A0AAD5P109_ACENE</name>
<evidence type="ECO:0000313" key="2">
    <source>
        <dbReference type="EMBL" id="KAI9192196.1"/>
    </source>
</evidence>
<proteinExistence type="predicted"/>
<feature type="chain" id="PRO_5042063002" evidence="1">
    <location>
        <begin position="25"/>
        <end position="89"/>
    </location>
</feature>
<feature type="signal peptide" evidence="1">
    <location>
        <begin position="1"/>
        <end position="24"/>
    </location>
</feature>